<feature type="compositionally biased region" description="Polar residues" evidence="1">
    <location>
        <begin position="231"/>
        <end position="260"/>
    </location>
</feature>
<accession>A0A2H1H3W9</accession>
<sequence length="408" mass="45453">MRPSATTFSDKHISPKDIQTDISPKHLATRHIPRTTITTMPPIRTMPAIKPVRTERTHEENQERAYIAASRRSDRSLEARVESARRASEIHKKRTGRSLRVREEDVLNEEMYEEEDDDLPMQFRRINALYPGQAYNAFTERVNNYLAGQVGVRNYLHQAIYQANQHAMNNQFLNPAMQQNAMNGGQQQWQPNMQNDGTRADSPQDQTQQAANTQMQNNAQRMSLSMPAPKSRSSSGQSPTTQKASPTSSRPSIDNSNPLTTTLPIETQQLLDGSSYANQVYPSQFTPGVPMPSTYSYTYNPNSKANNNPGSEQFAFTNKGLNQTLSPHAMHNQPTTPYSDSHSASNAAPSLDFGFGDDMFNDSSYAFDMDFNSGGQHNGLGNLSGNVTPGGDWDSNHDDFFNYAAASD</sequence>
<name>A0A2H1H3W9_ZYMTR</name>
<dbReference type="Proteomes" id="UP000245764">
    <property type="component" value="Chromosome 11"/>
</dbReference>
<dbReference type="EMBL" id="LT854263">
    <property type="protein sequence ID" value="SMR60516.1"/>
    <property type="molecule type" value="Genomic_DNA"/>
</dbReference>
<reference evidence="3" key="1">
    <citation type="submission" date="2017-05" db="EMBL/GenBank/DDBJ databases">
        <authorList>
            <person name="Song R."/>
            <person name="Chenine A.L."/>
            <person name="Ruprecht R.M."/>
        </authorList>
    </citation>
    <scope>NUCLEOTIDE SEQUENCE [LARGE SCALE GENOMIC DNA]</scope>
</reference>
<organism evidence="2 3">
    <name type="scientific">Zymoseptoria tritici ST99CH_1E4</name>
    <dbReference type="NCBI Taxonomy" id="1276532"/>
    <lineage>
        <taxon>Eukaryota</taxon>
        <taxon>Fungi</taxon>
        <taxon>Dikarya</taxon>
        <taxon>Ascomycota</taxon>
        <taxon>Pezizomycotina</taxon>
        <taxon>Dothideomycetes</taxon>
        <taxon>Dothideomycetidae</taxon>
        <taxon>Mycosphaerellales</taxon>
        <taxon>Mycosphaerellaceae</taxon>
        <taxon>Zymoseptoria</taxon>
    </lineage>
</organism>
<dbReference type="AlphaFoldDB" id="A0A2H1H3W9"/>
<feature type="compositionally biased region" description="Low complexity" evidence="1">
    <location>
        <begin position="204"/>
        <end position="220"/>
    </location>
</feature>
<evidence type="ECO:0000313" key="3">
    <source>
        <dbReference type="Proteomes" id="UP000245764"/>
    </source>
</evidence>
<proteinExistence type="predicted"/>
<evidence type="ECO:0000313" key="2">
    <source>
        <dbReference type="EMBL" id="SMR60516.1"/>
    </source>
</evidence>
<feature type="region of interest" description="Disordered" evidence="1">
    <location>
        <begin position="324"/>
        <end position="345"/>
    </location>
</feature>
<gene>
    <name evidence="2" type="ORF">ZT1E4_G10481</name>
</gene>
<protein>
    <submittedName>
        <fullName evidence="2">Uncharacterized protein</fullName>
    </submittedName>
</protein>
<feature type="compositionally biased region" description="Polar residues" evidence="1">
    <location>
        <begin position="189"/>
        <end position="203"/>
    </location>
</feature>
<feature type="region of interest" description="Disordered" evidence="1">
    <location>
        <begin position="183"/>
        <end position="260"/>
    </location>
</feature>
<evidence type="ECO:0000256" key="1">
    <source>
        <dbReference type="SAM" id="MobiDB-lite"/>
    </source>
</evidence>